<evidence type="ECO:0000256" key="6">
    <source>
        <dbReference type="ARBA" id="ARBA00022824"/>
    </source>
</evidence>
<dbReference type="OrthoDB" id="1601at2759"/>
<keyword evidence="5 10" id="KW-0812">Transmembrane</keyword>
<dbReference type="EMBL" id="CCBQ010000027">
    <property type="protein sequence ID" value="CDO93843.1"/>
    <property type="molecule type" value="Genomic_DNA"/>
</dbReference>
<protein>
    <recommendedName>
        <fullName evidence="9">UDP-galactose transporter homolog 1</fullName>
    </recommendedName>
</protein>
<feature type="transmembrane region" description="Helical" evidence="10">
    <location>
        <begin position="273"/>
        <end position="294"/>
    </location>
</feature>
<feature type="transmembrane region" description="Helical" evidence="10">
    <location>
        <begin position="245"/>
        <end position="266"/>
    </location>
</feature>
<keyword evidence="12" id="KW-1185">Reference proteome</keyword>
<comment type="subcellular location">
    <subcellularLocation>
        <location evidence="1">Endoplasmic reticulum membrane</location>
        <topology evidence="1">Multi-pass membrane protein</topology>
    </subcellularLocation>
</comment>
<dbReference type="Pfam" id="PF08449">
    <property type="entry name" value="UAA"/>
    <property type="match status" value="1"/>
</dbReference>
<evidence type="ECO:0000256" key="5">
    <source>
        <dbReference type="ARBA" id="ARBA00022692"/>
    </source>
</evidence>
<evidence type="ECO:0000313" key="12">
    <source>
        <dbReference type="Proteomes" id="UP000031516"/>
    </source>
</evidence>
<evidence type="ECO:0000256" key="2">
    <source>
        <dbReference type="ARBA" id="ARBA00010694"/>
    </source>
</evidence>
<evidence type="ECO:0000256" key="4">
    <source>
        <dbReference type="ARBA" id="ARBA00022597"/>
    </source>
</evidence>
<keyword evidence="6" id="KW-0256">Endoplasmic reticulum</keyword>
<dbReference type="GO" id="GO:0000139">
    <property type="term" value="C:Golgi membrane"/>
    <property type="evidence" value="ECO:0007669"/>
    <property type="project" value="TreeGrafter"/>
</dbReference>
<dbReference type="GO" id="GO:0005460">
    <property type="term" value="F:UDP-glucose transmembrane transporter activity"/>
    <property type="evidence" value="ECO:0007669"/>
    <property type="project" value="TreeGrafter"/>
</dbReference>
<evidence type="ECO:0000256" key="9">
    <source>
        <dbReference type="ARBA" id="ARBA00041103"/>
    </source>
</evidence>
<dbReference type="PANTHER" id="PTHR10778">
    <property type="entry name" value="SOLUTE CARRIER FAMILY 35 MEMBER B"/>
    <property type="match status" value="1"/>
</dbReference>
<evidence type="ECO:0000256" key="1">
    <source>
        <dbReference type="ARBA" id="ARBA00004477"/>
    </source>
</evidence>
<comment type="similarity">
    <text evidence="2">Belongs to the nucleotide-sugar transporter family. SLC35B subfamily.</text>
</comment>
<proteinExistence type="inferred from homology"/>
<evidence type="ECO:0000256" key="8">
    <source>
        <dbReference type="ARBA" id="ARBA00023136"/>
    </source>
</evidence>
<feature type="transmembrane region" description="Helical" evidence="10">
    <location>
        <begin position="207"/>
        <end position="225"/>
    </location>
</feature>
<feature type="transmembrane region" description="Helical" evidence="10">
    <location>
        <begin position="5"/>
        <end position="25"/>
    </location>
</feature>
<evidence type="ECO:0000256" key="3">
    <source>
        <dbReference type="ARBA" id="ARBA00022448"/>
    </source>
</evidence>
<reference evidence="11 12" key="1">
    <citation type="submission" date="2014-03" db="EMBL/GenBank/DDBJ databases">
        <title>The genome of Kluyveromyces dobzhanskii.</title>
        <authorList>
            <person name="Nystedt B."/>
            <person name="Astrom S."/>
        </authorList>
    </citation>
    <scope>NUCLEOTIDE SEQUENCE [LARGE SCALE GENOMIC DNA]</scope>
    <source>
        <strain evidence="11 12">CBS 2104</strain>
    </source>
</reference>
<gene>
    <name evidence="11" type="ORF">KLDO_g2132</name>
</gene>
<dbReference type="GO" id="GO:0005789">
    <property type="term" value="C:endoplasmic reticulum membrane"/>
    <property type="evidence" value="ECO:0007669"/>
    <property type="project" value="UniProtKB-SubCell"/>
</dbReference>
<dbReference type="InterPro" id="IPR037185">
    <property type="entry name" value="EmrE-like"/>
</dbReference>
<dbReference type="GO" id="GO:0005459">
    <property type="term" value="F:UDP-galactose transmembrane transporter activity"/>
    <property type="evidence" value="ECO:0007669"/>
    <property type="project" value="TreeGrafter"/>
</dbReference>
<feature type="transmembrane region" description="Helical" evidence="10">
    <location>
        <begin position="300"/>
        <end position="318"/>
    </location>
</feature>
<feature type="transmembrane region" description="Helical" evidence="10">
    <location>
        <begin position="167"/>
        <end position="186"/>
    </location>
</feature>
<organism evidence="11 12">
    <name type="scientific">Kluyveromyces dobzhanskii CBS 2104</name>
    <dbReference type="NCBI Taxonomy" id="1427455"/>
    <lineage>
        <taxon>Eukaryota</taxon>
        <taxon>Fungi</taxon>
        <taxon>Dikarya</taxon>
        <taxon>Ascomycota</taxon>
        <taxon>Saccharomycotina</taxon>
        <taxon>Saccharomycetes</taxon>
        <taxon>Saccharomycetales</taxon>
        <taxon>Saccharomycetaceae</taxon>
        <taxon>Kluyveromyces</taxon>
    </lineage>
</organism>
<keyword evidence="3" id="KW-0813">Transport</keyword>
<keyword evidence="8 10" id="KW-0472">Membrane</keyword>
<name>A0A0A8L6M2_9SACH</name>
<feature type="transmembrane region" description="Helical" evidence="10">
    <location>
        <begin position="45"/>
        <end position="63"/>
    </location>
</feature>
<keyword evidence="7 10" id="KW-1133">Transmembrane helix</keyword>
<evidence type="ECO:0000313" key="11">
    <source>
        <dbReference type="EMBL" id="CDO93843.1"/>
    </source>
</evidence>
<dbReference type="SUPFAM" id="SSF103481">
    <property type="entry name" value="Multidrug resistance efflux transporter EmrE"/>
    <property type="match status" value="1"/>
</dbReference>
<evidence type="ECO:0000256" key="10">
    <source>
        <dbReference type="SAM" id="Phobius"/>
    </source>
</evidence>
<dbReference type="AlphaFoldDB" id="A0A0A8L6M2"/>
<dbReference type="PANTHER" id="PTHR10778:SF10">
    <property type="entry name" value="SOLUTE CARRIER FAMILY 35 MEMBER B1"/>
    <property type="match status" value="1"/>
</dbReference>
<evidence type="ECO:0000256" key="7">
    <source>
        <dbReference type="ARBA" id="ARBA00022989"/>
    </source>
</evidence>
<keyword evidence="4" id="KW-0762">Sugar transport</keyword>
<accession>A0A0A8L6M2</accession>
<dbReference type="InterPro" id="IPR013657">
    <property type="entry name" value="SCL35B1-4/HUT1"/>
</dbReference>
<comment type="caution">
    <text evidence="11">The sequence shown here is derived from an EMBL/GenBank/DDBJ whole genome shotgun (WGS) entry which is preliminary data.</text>
</comment>
<dbReference type="Proteomes" id="UP000031516">
    <property type="component" value="Unassembled WGS sequence"/>
</dbReference>
<feature type="transmembrane region" description="Helical" evidence="10">
    <location>
        <begin position="138"/>
        <end position="155"/>
    </location>
</feature>
<sequence>MVRHILKHVFAVGGIYCSFLAWGLLQEPLNTKVWPNSGSRFQSPGLIALVQATIAIICGFAYLKWQKPALSLTKFWKEHTKDMAVISLSQAISTPLATHSLNYVDFLTYMLAKSCKLLPVLMVHLVVYRTPIPRAKKLVVLFVTIGITIFTLDGHKPSTAKSGSSEGSSSMIGFVLLGTSLFLDGLTNAKQDKLFQTTTHKITGAHLMFALNGFLIVWNVLYMVLVDRQQLARGLKMLHADPQIGRYLLAYSCCGAIGQCFIFFSLEQYGSLVLVMVTVTRKMFSMMLSIIVYGHKVTPVQWVGIIIVFVGVVCEAMTKKKKGQARDKGKAKQS</sequence>